<feature type="transmembrane region" description="Helical" evidence="9">
    <location>
        <begin position="263"/>
        <end position="285"/>
    </location>
</feature>
<feature type="compositionally biased region" description="Basic and acidic residues" evidence="8">
    <location>
        <begin position="133"/>
        <end position="144"/>
    </location>
</feature>
<keyword evidence="12" id="KW-1185">Reference proteome</keyword>
<feature type="region of interest" description="Disordered" evidence="8">
    <location>
        <begin position="111"/>
        <end position="150"/>
    </location>
</feature>
<dbReference type="InterPro" id="IPR044851">
    <property type="entry name" value="Wax_synthase"/>
</dbReference>
<dbReference type="PANTHER" id="PTHR31595">
    <property type="entry name" value="LONG-CHAIN-ALCOHOL O-FATTY-ACYLTRANSFERASE 3-RELATED"/>
    <property type="match status" value="1"/>
</dbReference>
<dbReference type="PANTHER" id="PTHR31595:SF57">
    <property type="entry name" value="OS04G0481900 PROTEIN"/>
    <property type="match status" value="1"/>
</dbReference>
<protein>
    <recommendedName>
        <fullName evidence="10">Wax synthase domain-containing protein</fullName>
    </recommendedName>
</protein>
<dbReference type="GO" id="GO:0006629">
    <property type="term" value="P:lipid metabolic process"/>
    <property type="evidence" value="ECO:0007669"/>
    <property type="project" value="InterPro"/>
</dbReference>
<keyword evidence="7 9" id="KW-0472">Membrane</keyword>
<evidence type="ECO:0000256" key="5">
    <source>
        <dbReference type="ARBA" id="ARBA00022692"/>
    </source>
</evidence>
<comment type="caution">
    <text evidence="11">The sequence shown here is derived from an EMBL/GenBank/DDBJ whole genome shotgun (WGS) entry which is preliminary data.</text>
</comment>
<accession>A0AAV5GMN3</accession>
<organism evidence="11 12">
    <name type="scientific">Rhodotorula paludigena</name>
    <dbReference type="NCBI Taxonomy" id="86838"/>
    <lineage>
        <taxon>Eukaryota</taxon>
        <taxon>Fungi</taxon>
        <taxon>Dikarya</taxon>
        <taxon>Basidiomycota</taxon>
        <taxon>Pucciniomycotina</taxon>
        <taxon>Microbotryomycetes</taxon>
        <taxon>Sporidiobolales</taxon>
        <taxon>Sporidiobolaceae</taxon>
        <taxon>Rhodotorula</taxon>
    </lineage>
</organism>
<comment type="subcellular location">
    <subcellularLocation>
        <location evidence="1">Membrane</location>
        <topology evidence="1">Multi-pass membrane protein</topology>
    </subcellularLocation>
</comment>
<comment type="similarity">
    <text evidence="3">Belongs to the wax synthase family.</text>
</comment>
<proteinExistence type="inferred from homology"/>
<evidence type="ECO:0000313" key="11">
    <source>
        <dbReference type="EMBL" id="GJN90499.1"/>
    </source>
</evidence>
<keyword evidence="4" id="KW-0808">Transferase</keyword>
<evidence type="ECO:0000256" key="1">
    <source>
        <dbReference type="ARBA" id="ARBA00004141"/>
    </source>
</evidence>
<reference evidence="11 12" key="1">
    <citation type="submission" date="2021-12" db="EMBL/GenBank/DDBJ databases">
        <title>High titer production of polyol ester of fatty acids by Rhodotorula paludigena BS15 towards product separation-free biomass refinery.</title>
        <authorList>
            <person name="Mano J."/>
            <person name="Ono H."/>
            <person name="Tanaka T."/>
            <person name="Naito K."/>
            <person name="Sushida H."/>
            <person name="Ike M."/>
            <person name="Tokuyasu K."/>
            <person name="Kitaoka M."/>
        </authorList>
    </citation>
    <scope>NUCLEOTIDE SEQUENCE [LARGE SCALE GENOMIC DNA]</scope>
    <source>
        <strain evidence="11 12">BS15</strain>
    </source>
</reference>
<keyword evidence="6 9" id="KW-1133">Transmembrane helix</keyword>
<dbReference type="GO" id="GO:0008374">
    <property type="term" value="F:O-acyltransferase activity"/>
    <property type="evidence" value="ECO:0007669"/>
    <property type="project" value="InterPro"/>
</dbReference>
<evidence type="ECO:0000256" key="6">
    <source>
        <dbReference type="ARBA" id="ARBA00022989"/>
    </source>
</evidence>
<evidence type="ECO:0000256" key="3">
    <source>
        <dbReference type="ARBA" id="ARBA00007282"/>
    </source>
</evidence>
<feature type="transmembrane region" description="Helical" evidence="9">
    <location>
        <begin position="425"/>
        <end position="444"/>
    </location>
</feature>
<evidence type="ECO:0000256" key="2">
    <source>
        <dbReference type="ARBA" id="ARBA00005179"/>
    </source>
</evidence>
<gene>
    <name evidence="11" type="ORF">Rhopal_003510-T1</name>
</gene>
<evidence type="ECO:0000256" key="7">
    <source>
        <dbReference type="ARBA" id="ARBA00023136"/>
    </source>
</evidence>
<feature type="compositionally biased region" description="Low complexity" evidence="8">
    <location>
        <begin position="116"/>
        <end position="126"/>
    </location>
</feature>
<feature type="transmembrane region" description="Helical" evidence="9">
    <location>
        <begin position="357"/>
        <end position="379"/>
    </location>
</feature>
<name>A0AAV5GMN3_9BASI</name>
<dbReference type="GO" id="GO:0016020">
    <property type="term" value="C:membrane"/>
    <property type="evidence" value="ECO:0007669"/>
    <property type="project" value="UniProtKB-SubCell"/>
</dbReference>
<evidence type="ECO:0000313" key="12">
    <source>
        <dbReference type="Proteomes" id="UP001342314"/>
    </source>
</evidence>
<evidence type="ECO:0000256" key="9">
    <source>
        <dbReference type="SAM" id="Phobius"/>
    </source>
</evidence>
<keyword evidence="5 9" id="KW-0812">Transmembrane</keyword>
<feature type="transmembrane region" description="Helical" evidence="9">
    <location>
        <begin position="399"/>
        <end position="418"/>
    </location>
</feature>
<feature type="domain" description="Wax synthase" evidence="10">
    <location>
        <begin position="308"/>
        <end position="382"/>
    </location>
</feature>
<dbReference type="AlphaFoldDB" id="A0AAV5GMN3"/>
<dbReference type="InterPro" id="IPR032805">
    <property type="entry name" value="Wax_synthase_dom"/>
</dbReference>
<sequence length="494" mass="55754">MPRQYLLEGPTLPPIEIFRFLIPISLQCLFLHPVFPSSFSRPARFLLMPLSLVLSFVTPYKYAIEPRNQGIGVNFVIGIMGAYGVMKCVEWGVARDLLPYTWVGFDEADQNRTDKAQPSAAPAQKARMSVESNGHKDGREDPKEVRRRQREQRREYLEALRRRQAETEGPIQIIRSTLHLLVAMRGQGYEFCGTSTEPFALDHIAFFRRILLEIAWSHPLLVLCAAILLEPPTSRDALLASFLPSLSPSHAHLLGESITGLSMGTAVFAALTLGYSCATLLAFLATKALRALPIPDALLPPPFDPREYPPLFNFAERPQSVAIFWSKQWHSFFSRPFRFLAFDPTQRLFTPFAGRNVGRTVGVLAVFALSSWIHEFGLATSTSTLPPLDLSLLTRWGGSVYFMSQGLAIVCEGAFTALTRRKTGGWVGTVWSSFFIVYCGLYLYRSWMTQGLVREVPPVWYWSWQRVVVPLGCLQPPPIWMNSWPETYAFERAV</sequence>
<evidence type="ECO:0000259" key="10">
    <source>
        <dbReference type="Pfam" id="PF13813"/>
    </source>
</evidence>
<comment type="pathway">
    <text evidence="2">Secondary metabolite biosynthesis.</text>
</comment>
<dbReference type="EMBL" id="BQKY01000007">
    <property type="protein sequence ID" value="GJN90499.1"/>
    <property type="molecule type" value="Genomic_DNA"/>
</dbReference>
<dbReference type="Pfam" id="PF13813">
    <property type="entry name" value="MBOAT_2"/>
    <property type="match status" value="1"/>
</dbReference>
<evidence type="ECO:0000256" key="4">
    <source>
        <dbReference type="ARBA" id="ARBA00022679"/>
    </source>
</evidence>
<evidence type="ECO:0000256" key="8">
    <source>
        <dbReference type="SAM" id="MobiDB-lite"/>
    </source>
</evidence>
<dbReference type="Proteomes" id="UP001342314">
    <property type="component" value="Unassembled WGS sequence"/>
</dbReference>